<gene>
    <name evidence="1" type="ORF">AB1Y20_014308</name>
</gene>
<protein>
    <recommendedName>
        <fullName evidence="3">SAM domain-containing protein</fullName>
    </recommendedName>
</protein>
<sequence length="92" mass="9950">MSRAAHDWLESLREGLGTYSAALAQFGIENEGDLSFLKEEDMPLLETHLKEAAVPVLHARIVIRAVAALMNTGKEAESTSSIVVASIHLLHA</sequence>
<dbReference type="AlphaFoldDB" id="A0AB34IGP2"/>
<keyword evidence="2" id="KW-1185">Reference proteome</keyword>
<evidence type="ECO:0000313" key="1">
    <source>
        <dbReference type="EMBL" id="KAL1496715.1"/>
    </source>
</evidence>
<reference evidence="1 2" key="1">
    <citation type="journal article" date="2024" name="Science">
        <title>Giant polyketide synthase enzymes in the biosynthesis of giant marine polyether toxins.</title>
        <authorList>
            <person name="Fallon T.R."/>
            <person name="Shende V.V."/>
            <person name="Wierzbicki I.H."/>
            <person name="Pendleton A.L."/>
            <person name="Watervoot N.F."/>
            <person name="Auber R.P."/>
            <person name="Gonzalez D.J."/>
            <person name="Wisecaver J.H."/>
            <person name="Moore B.S."/>
        </authorList>
    </citation>
    <scope>NUCLEOTIDE SEQUENCE [LARGE SCALE GENOMIC DNA]</scope>
    <source>
        <strain evidence="1 2">12B1</strain>
    </source>
</reference>
<name>A0AB34IGP2_PRYPA</name>
<proteinExistence type="predicted"/>
<evidence type="ECO:0000313" key="2">
    <source>
        <dbReference type="Proteomes" id="UP001515480"/>
    </source>
</evidence>
<dbReference type="Proteomes" id="UP001515480">
    <property type="component" value="Unassembled WGS sequence"/>
</dbReference>
<evidence type="ECO:0008006" key="3">
    <source>
        <dbReference type="Google" id="ProtNLM"/>
    </source>
</evidence>
<comment type="caution">
    <text evidence="1">The sequence shown here is derived from an EMBL/GenBank/DDBJ whole genome shotgun (WGS) entry which is preliminary data.</text>
</comment>
<organism evidence="1 2">
    <name type="scientific">Prymnesium parvum</name>
    <name type="common">Toxic golden alga</name>
    <dbReference type="NCBI Taxonomy" id="97485"/>
    <lineage>
        <taxon>Eukaryota</taxon>
        <taxon>Haptista</taxon>
        <taxon>Haptophyta</taxon>
        <taxon>Prymnesiophyceae</taxon>
        <taxon>Prymnesiales</taxon>
        <taxon>Prymnesiaceae</taxon>
        <taxon>Prymnesium</taxon>
    </lineage>
</organism>
<dbReference type="EMBL" id="JBGBPQ010000028">
    <property type="protein sequence ID" value="KAL1496715.1"/>
    <property type="molecule type" value="Genomic_DNA"/>
</dbReference>
<accession>A0AB34IGP2</accession>